<gene>
    <name evidence="1" type="ORF">DCMF_26635</name>
</gene>
<dbReference type="EMBL" id="CP017634">
    <property type="protein sequence ID" value="ATW27855.1"/>
    <property type="molecule type" value="Genomic_DNA"/>
</dbReference>
<dbReference type="AlphaFoldDB" id="A0A3G1L050"/>
<reference evidence="1 2" key="1">
    <citation type="submission" date="2016-10" db="EMBL/GenBank/DDBJ databases">
        <title>Complete Genome Sequence of Peptococcaceae strain DCMF.</title>
        <authorList>
            <person name="Edwards R.J."/>
            <person name="Holland S.I."/>
            <person name="Deshpande N.P."/>
            <person name="Wong Y.K."/>
            <person name="Ertan H."/>
            <person name="Manefield M."/>
            <person name="Russell T.L."/>
            <person name="Lee M.J."/>
        </authorList>
    </citation>
    <scope>NUCLEOTIDE SEQUENCE [LARGE SCALE GENOMIC DNA]</scope>
    <source>
        <strain evidence="1 2">DCMF</strain>
    </source>
</reference>
<dbReference type="Proteomes" id="UP000323521">
    <property type="component" value="Chromosome"/>
</dbReference>
<protein>
    <submittedName>
        <fullName evidence="1">Uncharacterized protein</fullName>
    </submittedName>
</protein>
<sequence>MQSRLVTLTIPVDLDLTQIVTGFVEKACSAFGLAKRECYALTLAAEEVFAFLSHATLPDNDIQIMCKSGGYYVEMAFQLKSGMLPLEAFNLTRGAVPDDMEGAAQLGLILAARTVDRLYVDRIGEDTFLLRFVMEKRYPSVKQEAPLELSGRFHVRDADPTMLKELSARIRHSYGNSVNSFLTVPGKLIDMVASGDYDALALINERGQVGGGMVFRRNRQMSEAYGPFVFLQEAGLSQMLVEGMLEKLGRTKDALCLVIMEPTLQTPLEYFEPLQGGAVYRQLAEDDGARVFVHPCFKDLVKKFYTDLALPRMIQDMTYTGEELVQCSAIATAIDRQSKRGTLTLLWAGQNLEENLRAHVDLLQSQNIGDIRFRMELGSAEEAMMAPMVMSAGFEPSMILPWAGQGDVVIFSYRGRK</sequence>
<evidence type="ECO:0000313" key="2">
    <source>
        <dbReference type="Proteomes" id="UP000323521"/>
    </source>
</evidence>
<accession>A0A3G1L050</accession>
<organism evidence="1 2">
    <name type="scientific">Formimonas warabiya</name>
    <dbReference type="NCBI Taxonomy" id="1761012"/>
    <lineage>
        <taxon>Bacteria</taxon>
        <taxon>Bacillati</taxon>
        <taxon>Bacillota</taxon>
        <taxon>Clostridia</taxon>
        <taxon>Eubacteriales</taxon>
        <taxon>Peptococcaceae</taxon>
        <taxon>Candidatus Formimonas</taxon>
    </lineage>
</organism>
<name>A0A3G1L050_FORW1</name>
<evidence type="ECO:0000313" key="1">
    <source>
        <dbReference type="EMBL" id="ATW27855.1"/>
    </source>
</evidence>
<dbReference type="RefSeq" id="WP_148137240.1">
    <property type="nucleotide sequence ID" value="NZ_CP017634.1"/>
</dbReference>
<proteinExistence type="predicted"/>
<keyword evidence="2" id="KW-1185">Reference proteome</keyword>
<dbReference type="KEGG" id="fwa:DCMF_26635"/>
<dbReference type="OrthoDB" id="5416105at2"/>